<proteinExistence type="predicted"/>
<dbReference type="STRING" id="1908237.BEN47_10365"/>
<dbReference type="Pfam" id="PF07485">
    <property type="entry name" value="DUF1529"/>
    <property type="match status" value="2"/>
</dbReference>
<evidence type="ECO:0000313" key="2">
    <source>
        <dbReference type="Proteomes" id="UP000176294"/>
    </source>
</evidence>
<organism evidence="1 2">
    <name type="scientific">Hymenobacter lapidarius</name>
    <dbReference type="NCBI Taxonomy" id="1908237"/>
    <lineage>
        <taxon>Bacteria</taxon>
        <taxon>Pseudomonadati</taxon>
        <taxon>Bacteroidota</taxon>
        <taxon>Cytophagia</taxon>
        <taxon>Cytophagales</taxon>
        <taxon>Hymenobacteraceae</taxon>
        <taxon>Hymenobacter</taxon>
    </lineage>
</organism>
<evidence type="ECO:0008006" key="3">
    <source>
        <dbReference type="Google" id="ProtNLM"/>
    </source>
</evidence>
<dbReference type="PROSITE" id="PS51318">
    <property type="entry name" value="TAT"/>
    <property type="match status" value="1"/>
</dbReference>
<reference evidence="1 2" key="1">
    <citation type="submission" date="2016-08" db="EMBL/GenBank/DDBJ databases">
        <title>Hymenobacter coccineus sp. nov., Hymenobacter lapidarius sp. nov. and Hymenobacter glacialis sp. nov., isolated from Antarctic soil.</title>
        <authorList>
            <person name="Sedlacek I."/>
            <person name="Kralova S."/>
            <person name="Kyrova K."/>
            <person name="Maslanova I."/>
            <person name="Stankova E."/>
            <person name="Vrbovska V."/>
            <person name="Nemec M."/>
            <person name="Bartak M."/>
            <person name="Svec P."/>
            <person name="Busse H.-J."/>
            <person name="Pantucek R."/>
        </authorList>
    </citation>
    <scope>NUCLEOTIDE SEQUENCE [LARGE SCALE GENOMIC DNA]</scope>
    <source>
        <strain evidence="1 2">CCM 8643</strain>
    </source>
</reference>
<dbReference type="InterPro" id="IPR011094">
    <property type="entry name" value="Uncharacterised_LppY/LpqO"/>
</dbReference>
<dbReference type="Proteomes" id="UP000176294">
    <property type="component" value="Unassembled WGS sequence"/>
</dbReference>
<accession>A0A1G1TAM3</accession>
<comment type="caution">
    <text evidence="1">The sequence shown here is derived from an EMBL/GenBank/DDBJ whole genome shotgun (WGS) entry which is preliminary data.</text>
</comment>
<keyword evidence="2" id="KW-1185">Reference proteome</keyword>
<protein>
    <recommendedName>
        <fullName evidence="3">Peptidase M23</fullName>
    </recommendedName>
</protein>
<dbReference type="EMBL" id="MDZB01000073">
    <property type="protein sequence ID" value="OGX87922.1"/>
    <property type="molecule type" value="Genomic_DNA"/>
</dbReference>
<dbReference type="RefSeq" id="WP_070725465.1">
    <property type="nucleotide sequence ID" value="NZ_MDZB01000073.1"/>
</dbReference>
<dbReference type="OrthoDB" id="4687120at2"/>
<sequence length="350" mass="36852">MTNSPVSRRDALRAAAVLGATAFVSGPEALAAASGPAAPPSRKTPALSPADRAAIDAAMGKKGAYNEAQATHLMALPRNDLTVRIKGEPVPISFGFGGWVAIKHTLDGKSAMLMSDTVLLQEEVNPLISAALAQGLEIGAIHNHFFYEEPRIFYMHISGMGTPAELARKFAVALKDSKLLPANQPAAPAASQAGNNATPAAGPPTGKELFDLAALDAVVQYKGVVNGPTYKYTVGRDDVQSLMMGTEMTAAIGLNSWAAFAGKQDDAHIAGDIAMLEHEVNPVIKTLRMHKLEVVAVHNHMLGDTPRMMFLHYYGRGPAAQLATGFRAALDQLGKGQAPHMSGMKGMKQG</sequence>
<gene>
    <name evidence="1" type="ORF">BEN47_10365</name>
</gene>
<dbReference type="AlphaFoldDB" id="A0A1G1TAM3"/>
<name>A0A1G1TAM3_9BACT</name>
<dbReference type="InterPro" id="IPR006311">
    <property type="entry name" value="TAT_signal"/>
</dbReference>
<evidence type="ECO:0000313" key="1">
    <source>
        <dbReference type="EMBL" id="OGX87922.1"/>
    </source>
</evidence>